<dbReference type="SUPFAM" id="SSF56219">
    <property type="entry name" value="DNase I-like"/>
    <property type="match status" value="1"/>
</dbReference>
<evidence type="ECO:0000313" key="2">
    <source>
        <dbReference type="EMBL" id="CAH2208808.1"/>
    </source>
</evidence>
<dbReference type="PROSITE" id="PS50878">
    <property type="entry name" value="RT_POL"/>
    <property type="match status" value="1"/>
</dbReference>
<gene>
    <name evidence="2" type="primary">jg14054</name>
    <name evidence="2" type="ORF">PAEG_LOCUS1326</name>
</gene>
<organism evidence="2 3">
    <name type="scientific">Pararge aegeria aegeria</name>
    <dbReference type="NCBI Taxonomy" id="348720"/>
    <lineage>
        <taxon>Eukaryota</taxon>
        <taxon>Metazoa</taxon>
        <taxon>Ecdysozoa</taxon>
        <taxon>Arthropoda</taxon>
        <taxon>Hexapoda</taxon>
        <taxon>Insecta</taxon>
        <taxon>Pterygota</taxon>
        <taxon>Neoptera</taxon>
        <taxon>Endopterygota</taxon>
        <taxon>Lepidoptera</taxon>
        <taxon>Glossata</taxon>
        <taxon>Ditrysia</taxon>
        <taxon>Papilionoidea</taxon>
        <taxon>Nymphalidae</taxon>
        <taxon>Satyrinae</taxon>
        <taxon>Satyrini</taxon>
        <taxon>Parargina</taxon>
        <taxon>Pararge</taxon>
    </lineage>
</organism>
<dbReference type="SUPFAM" id="SSF56672">
    <property type="entry name" value="DNA/RNA polymerases"/>
    <property type="match status" value="1"/>
</dbReference>
<dbReference type="Proteomes" id="UP000838756">
    <property type="component" value="Unassembled WGS sequence"/>
</dbReference>
<dbReference type="CDD" id="cd09077">
    <property type="entry name" value="R1-I-EN"/>
    <property type="match status" value="1"/>
</dbReference>
<dbReference type="PANTHER" id="PTHR19446">
    <property type="entry name" value="REVERSE TRANSCRIPTASES"/>
    <property type="match status" value="1"/>
</dbReference>
<evidence type="ECO:0000313" key="3">
    <source>
        <dbReference type="Proteomes" id="UP000838756"/>
    </source>
</evidence>
<keyword evidence="3" id="KW-1185">Reference proteome</keyword>
<dbReference type="InterPro" id="IPR005135">
    <property type="entry name" value="Endo/exonuclease/phosphatase"/>
</dbReference>
<proteinExistence type="predicted"/>
<feature type="non-terminal residue" evidence="2">
    <location>
        <position position="1"/>
    </location>
</feature>
<name>A0A8S4QFG7_9NEOP</name>
<dbReference type="InterPro" id="IPR043502">
    <property type="entry name" value="DNA/RNA_pol_sf"/>
</dbReference>
<feature type="domain" description="Reverse transcriptase" evidence="1">
    <location>
        <begin position="425"/>
        <end position="677"/>
    </location>
</feature>
<dbReference type="OrthoDB" id="415822at2759"/>
<protein>
    <submittedName>
        <fullName evidence="2">Jg14054 protein</fullName>
    </submittedName>
</protein>
<reference evidence="2" key="1">
    <citation type="submission" date="2022-03" db="EMBL/GenBank/DDBJ databases">
        <authorList>
            <person name="Lindestad O."/>
        </authorList>
    </citation>
    <scope>NUCLEOTIDE SEQUENCE</scope>
</reference>
<dbReference type="InterPro" id="IPR000477">
    <property type="entry name" value="RT_dom"/>
</dbReference>
<dbReference type="Gene3D" id="3.60.10.10">
    <property type="entry name" value="Endonuclease/exonuclease/phosphatase"/>
    <property type="match status" value="1"/>
</dbReference>
<dbReference type="InterPro" id="IPR036691">
    <property type="entry name" value="Endo/exonu/phosph_ase_sf"/>
</dbReference>
<dbReference type="Pfam" id="PF14529">
    <property type="entry name" value="Exo_endo_phos_2"/>
    <property type="match status" value="1"/>
</dbReference>
<comment type="caution">
    <text evidence="2">The sequence shown here is derived from an EMBL/GenBank/DDBJ whole genome shotgun (WGS) entry which is preliminary data.</text>
</comment>
<dbReference type="EMBL" id="CAKXAJ010004575">
    <property type="protein sequence ID" value="CAH2208808.1"/>
    <property type="molecule type" value="Genomic_DNA"/>
</dbReference>
<dbReference type="GO" id="GO:0071897">
    <property type="term" value="P:DNA biosynthetic process"/>
    <property type="evidence" value="ECO:0007669"/>
    <property type="project" value="UniProtKB-ARBA"/>
</dbReference>
<dbReference type="Pfam" id="PF00078">
    <property type="entry name" value="RVT_1"/>
    <property type="match status" value="1"/>
</dbReference>
<dbReference type="AlphaFoldDB" id="A0A8S4QFG7"/>
<evidence type="ECO:0000259" key="1">
    <source>
        <dbReference type="PROSITE" id="PS50878"/>
    </source>
</evidence>
<accession>A0A8S4QFG7</accession>
<dbReference type="CDD" id="cd01650">
    <property type="entry name" value="RT_nLTR_like"/>
    <property type="match status" value="1"/>
</dbReference>
<dbReference type="GO" id="GO:0003824">
    <property type="term" value="F:catalytic activity"/>
    <property type="evidence" value="ECO:0007669"/>
    <property type="project" value="InterPro"/>
</dbReference>
<sequence>VDDLSGSVALILRAATESPSFECIIRGRGFVVAKTGKVVVAGVYASPNSPLADFESLLGNLGIVVSRIHPRPVFVLGDFNAKSAAWGSSITNARGRILEEWAIEQGLVVLNQGSVHTCVRQMGGSIVDVSFASTAVSRRVREWRVMAEVETLSDHRYIRFVLSPLASDGQVRGLGDGPRWALKRLNKEALLEASIVQAWASVPIRPIDVNEEAEWFREALSQICDAAMPRVLQRPARRQVYWWSQTIEHLRSACVLARRQYARHRRRRRRNQNSAAIEAELYETYRVTKRALQTAIKSAKVQAYEELLKTLDVDPWGRPYRLVNGKLRPWAPPITQSLDPQLLEDVVCSLFPSRLEHTPPPMAPHSGLPDADDDDIPEVTRFDLRVALRRLQAKNTAPGPDGIPGRALVLAIKALEPRLLGLFCACLERGQFPLLWKTGKLVLLKKVGRPVGSASAYRPIVLLDEVGKLLERIISERLVKHLERVGPDLADNQFGFRRGRSTVEAIMRVKAMTEEAFHRGEVVLAVSLDIANAFNTLPWSCIRDALVYHRVPNYLRHVIEAYLADRAVIYPCQQGWGRRESSCGVPQGSVLGPLLWNIGYDWVLRGLLLPGVGVTCYADDTLVTACRESYPQAIMLATAGVAQVVGRIRRLGLEVALNKCEAMFFYGPRRAPPSGSH</sequence>
<feature type="non-terminal residue" evidence="2">
    <location>
        <position position="677"/>
    </location>
</feature>